<sequence>MHKISRQKTIEGTRIPGIIRNGQYFFINLDVYEDGMINCWELVDLVGLKEKLREEWLVPSIPDGEAISIHGLGMYTIEAANWKYDEHTYYEYIEKTIKRLNPKLENIYTLSAEEKELAKNRRITFSPKAKDFYVKNELFYETIDGDGLAVFMQHEGLNYLVNLVVYKDGRVTCYHSEFELNFALDELQEYFRKGTFFTGFSSPTEVILDNFAEVLLSEVVYSEDIGEKYKELVDAHCKLNGQKHHLKHAEKPIMNILRSLRATLEKS</sequence>
<evidence type="ECO:0000313" key="3">
    <source>
        <dbReference type="Proteomes" id="UP001519287"/>
    </source>
</evidence>
<feature type="domain" description="DUF7638" evidence="1">
    <location>
        <begin position="136"/>
        <end position="242"/>
    </location>
</feature>
<feature type="domain" description="DUF7638" evidence="1">
    <location>
        <begin position="2"/>
        <end position="103"/>
    </location>
</feature>
<dbReference type="RefSeq" id="WP_312894939.1">
    <property type="nucleotide sequence ID" value="NZ_JAGGLB010000038.1"/>
</dbReference>
<evidence type="ECO:0000313" key="2">
    <source>
        <dbReference type="EMBL" id="MBP1995736.1"/>
    </source>
</evidence>
<gene>
    <name evidence="2" type="ORF">J2Z66_007378</name>
</gene>
<comment type="caution">
    <text evidence="2">The sequence shown here is derived from an EMBL/GenBank/DDBJ whole genome shotgun (WGS) entry which is preliminary data.</text>
</comment>
<reference evidence="2 3" key="1">
    <citation type="submission" date="2021-03" db="EMBL/GenBank/DDBJ databases">
        <title>Genomic Encyclopedia of Type Strains, Phase IV (KMG-IV): sequencing the most valuable type-strain genomes for metagenomic binning, comparative biology and taxonomic classification.</title>
        <authorList>
            <person name="Goeker M."/>
        </authorList>
    </citation>
    <scope>NUCLEOTIDE SEQUENCE [LARGE SCALE GENOMIC DNA]</scope>
    <source>
        <strain evidence="2 3">DSM 26048</strain>
    </source>
</reference>
<dbReference type="Proteomes" id="UP001519287">
    <property type="component" value="Unassembled WGS sequence"/>
</dbReference>
<dbReference type="EMBL" id="JAGGLB010000038">
    <property type="protein sequence ID" value="MBP1995736.1"/>
    <property type="molecule type" value="Genomic_DNA"/>
</dbReference>
<keyword evidence="3" id="KW-1185">Reference proteome</keyword>
<protein>
    <recommendedName>
        <fullName evidence="1">DUF7638 domain-containing protein</fullName>
    </recommendedName>
</protein>
<accession>A0ABS4J7A8</accession>
<name>A0ABS4J7A8_9BACL</name>
<dbReference type="Pfam" id="PF24644">
    <property type="entry name" value="DUF7638"/>
    <property type="match status" value="2"/>
</dbReference>
<evidence type="ECO:0000259" key="1">
    <source>
        <dbReference type="Pfam" id="PF24644"/>
    </source>
</evidence>
<dbReference type="InterPro" id="IPR056055">
    <property type="entry name" value="DUF7638"/>
</dbReference>
<organism evidence="2 3">
    <name type="scientific">Paenibacillus eucommiae</name>
    <dbReference type="NCBI Taxonomy" id="1355755"/>
    <lineage>
        <taxon>Bacteria</taxon>
        <taxon>Bacillati</taxon>
        <taxon>Bacillota</taxon>
        <taxon>Bacilli</taxon>
        <taxon>Bacillales</taxon>
        <taxon>Paenibacillaceae</taxon>
        <taxon>Paenibacillus</taxon>
    </lineage>
</organism>
<proteinExistence type="predicted"/>